<name>A0A6N9PWQ4_9BACL</name>
<gene>
    <name evidence="2" type="ORF">ERL59_03110</name>
</gene>
<sequence length="59" mass="6797">MTKEQSYEFTLKLLSNDSDVVHEEYINEAFLFEFDGKSIRNQGSGSNTKVENSPIEENH</sequence>
<dbReference type="Proteomes" id="UP000448943">
    <property type="component" value="Unassembled WGS sequence"/>
</dbReference>
<keyword evidence="3" id="KW-1185">Reference proteome</keyword>
<reference evidence="2 3" key="1">
    <citation type="submission" date="2019-01" db="EMBL/GenBank/DDBJ databases">
        <title>Chengkuizengella sp. nov., isolated from deep-sea sediment of East Pacific Ocean.</title>
        <authorList>
            <person name="Yang J."/>
            <person name="Lai Q."/>
            <person name="Shao Z."/>
        </authorList>
    </citation>
    <scope>NUCLEOTIDE SEQUENCE [LARGE SCALE GENOMIC DNA]</scope>
    <source>
        <strain evidence="2 3">YPA3-1-1</strain>
    </source>
</reference>
<dbReference type="AlphaFoldDB" id="A0A6N9PWQ4"/>
<evidence type="ECO:0000313" key="2">
    <source>
        <dbReference type="EMBL" id="NBI27949.1"/>
    </source>
</evidence>
<dbReference type="EMBL" id="SIJB01000007">
    <property type="protein sequence ID" value="NBI27949.1"/>
    <property type="molecule type" value="Genomic_DNA"/>
</dbReference>
<organism evidence="2 3">
    <name type="scientific">Chengkuizengella marina</name>
    <dbReference type="NCBI Taxonomy" id="2507566"/>
    <lineage>
        <taxon>Bacteria</taxon>
        <taxon>Bacillati</taxon>
        <taxon>Bacillota</taxon>
        <taxon>Bacilli</taxon>
        <taxon>Bacillales</taxon>
        <taxon>Paenibacillaceae</taxon>
        <taxon>Chengkuizengella</taxon>
    </lineage>
</organism>
<comment type="caution">
    <text evidence="2">The sequence shown here is derived from an EMBL/GenBank/DDBJ whole genome shotgun (WGS) entry which is preliminary data.</text>
</comment>
<accession>A0A6N9PWQ4</accession>
<feature type="region of interest" description="Disordered" evidence="1">
    <location>
        <begin position="38"/>
        <end position="59"/>
    </location>
</feature>
<evidence type="ECO:0000313" key="3">
    <source>
        <dbReference type="Proteomes" id="UP000448943"/>
    </source>
</evidence>
<dbReference type="OrthoDB" id="1902411at2"/>
<evidence type="ECO:0000256" key="1">
    <source>
        <dbReference type="SAM" id="MobiDB-lite"/>
    </source>
</evidence>
<feature type="compositionally biased region" description="Polar residues" evidence="1">
    <location>
        <begin position="39"/>
        <end position="51"/>
    </location>
</feature>
<proteinExistence type="predicted"/>
<dbReference type="RefSeq" id="WP_160644400.1">
    <property type="nucleotide sequence ID" value="NZ_SIJB01000007.1"/>
</dbReference>
<protein>
    <submittedName>
        <fullName evidence="2">Uncharacterized protein</fullName>
    </submittedName>
</protein>